<feature type="transmembrane region" description="Helical" evidence="2">
    <location>
        <begin position="26"/>
        <end position="48"/>
    </location>
</feature>
<feature type="compositionally biased region" description="Polar residues" evidence="1">
    <location>
        <begin position="63"/>
        <end position="79"/>
    </location>
</feature>
<proteinExistence type="predicted"/>
<gene>
    <name evidence="3" type="ORF">PENDEC_c003G01321</name>
</gene>
<dbReference type="Proteomes" id="UP000191522">
    <property type="component" value="Unassembled WGS sequence"/>
</dbReference>
<protein>
    <submittedName>
        <fullName evidence="3">Uncharacterized protein</fullName>
    </submittedName>
</protein>
<dbReference type="EMBL" id="MDYL01000003">
    <property type="protein sequence ID" value="OQD77041.1"/>
    <property type="molecule type" value="Genomic_DNA"/>
</dbReference>
<comment type="caution">
    <text evidence="3">The sequence shown here is derived from an EMBL/GenBank/DDBJ whole genome shotgun (WGS) entry which is preliminary data.</text>
</comment>
<name>A0A1V6PJ85_PENDC</name>
<evidence type="ECO:0000313" key="3">
    <source>
        <dbReference type="EMBL" id="OQD77041.1"/>
    </source>
</evidence>
<keyword evidence="2" id="KW-0812">Transmembrane</keyword>
<evidence type="ECO:0000256" key="1">
    <source>
        <dbReference type="SAM" id="MobiDB-lite"/>
    </source>
</evidence>
<feature type="region of interest" description="Disordered" evidence="1">
    <location>
        <begin position="58"/>
        <end position="112"/>
    </location>
</feature>
<evidence type="ECO:0000256" key="2">
    <source>
        <dbReference type="SAM" id="Phobius"/>
    </source>
</evidence>
<accession>A0A1V6PJ85</accession>
<sequence length="112" mass="12176">MAEGSTDLKPSSSWVAEMHQSPGKTLLIYFGFVCIWTVGSLVTSWTTFWREDIKAKKDPQLDSMASDQSHTRQMLTAVTGTVPLPRSNGRTKKSGSLPPTGAPATPKSGDRH</sequence>
<reference evidence="4" key="1">
    <citation type="journal article" date="2017" name="Nat. Microbiol.">
        <title>Global analysis of biosynthetic gene clusters reveals vast potential of secondary metabolite production in Penicillium species.</title>
        <authorList>
            <person name="Nielsen J.C."/>
            <person name="Grijseels S."/>
            <person name="Prigent S."/>
            <person name="Ji B."/>
            <person name="Dainat J."/>
            <person name="Nielsen K.F."/>
            <person name="Frisvad J.C."/>
            <person name="Workman M."/>
            <person name="Nielsen J."/>
        </authorList>
    </citation>
    <scope>NUCLEOTIDE SEQUENCE [LARGE SCALE GENOMIC DNA]</scope>
    <source>
        <strain evidence="4">IBT 11843</strain>
    </source>
</reference>
<keyword evidence="2" id="KW-1133">Transmembrane helix</keyword>
<organism evidence="3 4">
    <name type="scientific">Penicillium decumbens</name>
    <dbReference type="NCBI Taxonomy" id="69771"/>
    <lineage>
        <taxon>Eukaryota</taxon>
        <taxon>Fungi</taxon>
        <taxon>Dikarya</taxon>
        <taxon>Ascomycota</taxon>
        <taxon>Pezizomycotina</taxon>
        <taxon>Eurotiomycetes</taxon>
        <taxon>Eurotiomycetidae</taxon>
        <taxon>Eurotiales</taxon>
        <taxon>Aspergillaceae</taxon>
        <taxon>Penicillium</taxon>
    </lineage>
</organism>
<dbReference type="AlphaFoldDB" id="A0A1V6PJ85"/>
<evidence type="ECO:0000313" key="4">
    <source>
        <dbReference type="Proteomes" id="UP000191522"/>
    </source>
</evidence>
<keyword evidence="2" id="KW-0472">Membrane</keyword>
<keyword evidence="4" id="KW-1185">Reference proteome</keyword>